<comment type="caution">
    <text evidence="4">The sequence shown here is derived from an EMBL/GenBank/DDBJ whole genome shotgun (WGS) entry which is preliminary data.</text>
</comment>
<dbReference type="OrthoDB" id="5191711at2"/>
<sequence length="317" mass="32550">MNDRDDHDSPEEGRPFGTAADLELDLSMVHADDEYLDLLAGADLDDPDGVPDDQLSALLMSWRRDVEAEPAGELVDPKLATVTVQAARLRRKRRPRLLVPVAAAAAVLAIAFAGIGLAARDAQPGDTLWALAKVLYSDHTRSVEAAEAVRADLREARAALTEGRVAEAKSKLEDAHAALPTVSVEDGQKDLEKQHASLVEQLPGNPSGEASNPPKPNPTTAPDSDTRPGGSDSGTSPTSPSSPPVDTTQPQAPVTTTPPSDTTTPSESSRSETTPGSGDTGGGGGGTGGVGEPAGGSDSGSGNTINVEPNSALAPRE</sequence>
<feature type="compositionally biased region" description="Low complexity" evidence="1">
    <location>
        <begin position="227"/>
        <end position="277"/>
    </location>
</feature>
<gene>
    <name evidence="4" type="ORF">BLA60_38380</name>
</gene>
<name>A0A7Z0WEE8_9PSEU</name>
<protein>
    <recommendedName>
        <fullName evidence="3">Anti-sigma-D factor RsdA sigma factor binding region domain-containing protein</fullName>
    </recommendedName>
</protein>
<proteinExistence type="predicted"/>
<dbReference type="Pfam" id="PF16751">
    <property type="entry name" value="RsdA_SigD_bd"/>
    <property type="match status" value="1"/>
</dbReference>
<evidence type="ECO:0000259" key="3">
    <source>
        <dbReference type="Pfam" id="PF16751"/>
    </source>
</evidence>
<feature type="compositionally biased region" description="Polar residues" evidence="1">
    <location>
        <begin position="300"/>
        <end position="309"/>
    </location>
</feature>
<keyword evidence="2" id="KW-0812">Transmembrane</keyword>
<feature type="compositionally biased region" description="Gly residues" evidence="1">
    <location>
        <begin position="278"/>
        <end position="299"/>
    </location>
</feature>
<evidence type="ECO:0000256" key="1">
    <source>
        <dbReference type="SAM" id="MobiDB-lite"/>
    </source>
</evidence>
<feature type="region of interest" description="Disordered" evidence="1">
    <location>
        <begin position="201"/>
        <end position="317"/>
    </location>
</feature>
<feature type="transmembrane region" description="Helical" evidence="2">
    <location>
        <begin position="97"/>
        <end position="119"/>
    </location>
</feature>
<organism evidence="4 5">
    <name type="scientific">Actinophytocola xinjiangensis</name>
    <dbReference type="NCBI Taxonomy" id="485602"/>
    <lineage>
        <taxon>Bacteria</taxon>
        <taxon>Bacillati</taxon>
        <taxon>Actinomycetota</taxon>
        <taxon>Actinomycetes</taxon>
        <taxon>Pseudonocardiales</taxon>
        <taxon>Pseudonocardiaceae</taxon>
    </lineage>
</organism>
<dbReference type="Proteomes" id="UP000185696">
    <property type="component" value="Unassembled WGS sequence"/>
</dbReference>
<keyword evidence="2" id="KW-0472">Membrane</keyword>
<evidence type="ECO:0000313" key="5">
    <source>
        <dbReference type="Proteomes" id="UP000185696"/>
    </source>
</evidence>
<reference evidence="4 5" key="1">
    <citation type="submission" date="2016-12" db="EMBL/GenBank/DDBJ databases">
        <title>The draft genome sequence of Actinophytocola xinjiangensis.</title>
        <authorList>
            <person name="Wang W."/>
            <person name="Yuan L."/>
        </authorList>
    </citation>
    <scope>NUCLEOTIDE SEQUENCE [LARGE SCALE GENOMIC DNA]</scope>
    <source>
        <strain evidence="4 5">CGMCC 4.4663</strain>
    </source>
</reference>
<feature type="domain" description="Anti-sigma-D factor RsdA sigma factor binding region" evidence="3">
    <location>
        <begin position="25"/>
        <end position="70"/>
    </location>
</feature>
<evidence type="ECO:0000313" key="4">
    <source>
        <dbReference type="EMBL" id="OLF04961.1"/>
    </source>
</evidence>
<dbReference type="AlphaFoldDB" id="A0A7Z0WEE8"/>
<accession>A0A7Z0WEE8</accession>
<dbReference type="EMBL" id="MSIF01000035">
    <property type="protein sequence ID" value="OLF04961.1"/>
    <property type="molecule type" value="Genomic_DNA"/>
</dbReference>
<evidence type="ECO:0000256" key="2">
    <source>
        <dbReference type="SAM" id="Phobius"/>
    </source>
</evidence>
<dbReference type="InterPro" id="IPR031928">
    <property type="entry name" value="RsdA_SigD-bd"/>
</dbReference>
<dbReference type="RefSeq" id="WP_075138008.1">
    <property type="nucleotide sequence ID" value="NZ_MSIF01000035.1"/>
</dbReference>
<keyword evidence="2" id="KW-1133">Transmembrane helix</keyword>
<keyword evidence="5" id="KW-1185">Reference proteome</keyword>